<feature type="transmembrane region" description="Helical" evidence="1">
    <location>
        <begin position="20"/>
        <end position="48"/>
    </location>
</feature>
<dbReference type="WBParaSite" id="ALUE_0000363101-mRNA-1">
    <property type="protein sequence ID" value="ALUE_0000363101-mRNA-1"/>
    <property type="gene ID" value="ALUE_0000363101"/>
</dbReference>
<reference evidence="3" key="1">
    <citation type="submission" date="2017-02" db="UniProtKB">
        <authorList>
            <consortium name="WormBaseParasite"/>
        </authorList>
    </citation>
    <scope>IDENTIFICATION</scope>
</reference>
<keyword evidence="1" id="KW-0812">Transmembrane</keyword>
<evidence type="ECO:0000313" key="3">
    <source>
        <dbReference type="WBParaSite" id="ALUE_0000363101-mRNA-1"/>
    </source>
</evidence>
<evidence type="ECO:0000256" key="1">
    <source>
        <dbReference type="SAM" id="Phobius"/>
    </source>
</evidence>
<accession>A0A0M3HP68</accession>
<name>A0A0M3HP68_ASCLU</name>
<proteinExistence type="predicted"/>
<protein>
    <submittedName>
        <fullName evidence="3">Ovule protein</fullName>
    </submittedName>
</protein>
<sequence>MYSLTAVEKSSFFNRFVCESLYSVMVIGDMLEFCPYLADFFLLFIHFFPPK</sequence>
<evidence type="ECO:0000313" key="2">
    <source>
        <dbReference type="Proteomes" id="UP000036681"/>
    </source>
</evidence>
<dbReference type="AlphaFoldDB" id="A0A0M3HP68"/>
<keyword evidence="2" id="KW-1185">Reference proteome</keyword>
<keyword evidence="1" id="KW-1133">Transmembrane helix</keyword>
<organism evidence="2 3">
    <name type="scientific">Ascaris lumbricoides</name>
    <name type="common">Giant roundworm</name>
    <dbReference type="NCBI Taxonomy" id="6252"/>
    <lineage>
        <taxon>Eukaryota</taxon>
        <taxon>Metazoa</taxon>
        <taxon>Ecdysozoa</taxon>
        <taxon>Nematoda</taxon>
        <taxon>Chromadorea</taxon>
        <taxon>Rhabditida</taxon>
        <taxon>Spirurina</taxon>
        <taxon>Ascaridomorpha</taxon>
        <taxon>Ascaridoidea</taxon>
        <taxon>Ascarididae</taxon>
        <taxon>Ascaris</taxon>
    </lineage>
</organism>
<dbReference type="Proteomes" id="UP000036681">
    <property type="component" value="Unplaced"/>
</dbReference>
<keyword evidence="1" id="KW-0472">Membrane</keyword>